<organism evidence="1 2">
    <name type="scientific">Caerostris extrusa</name>
    <name type="common">Bark spider</name>
    <name type="synonym">Caerostris bankana</name>
    <dbReference type="NCBI Taxonomy" id="172846"/>
    <lineage>
        <taxon>Eukaryota</taxon>
        <taxon>Metazoa</taxon>
        <taxon>Ecdysozoa</taxon>
        <taxon>Arthropoda</taxon>
        <taxon>Chelicerata</taxon>
        <taxon>Arachnida</taxon>
        <taxon>Araneae</taxon>
        <taxon>Araneomorphae</taxon>
        <taxon>Entelegynae</taxon>
        <taxon>Araneoidea</taxon>
        <taxon>Araneidae</taxon>
        <taxon>Caerostris</taxon>
    </lineage>
</organism>
<proteinExistence type="predicted"/>
<keyword evidence="2" id="KW-1185">Reference proteome</keyword>
<reference evidence="1 2" key="1">
    <citation type="submission" date="2021-06" db="EMBL/GenBank/DDBJ databases">
        <title>Caerostris extrusa draft genome.</title>
        <authorList>
            <person name="Kono N."/>
            <person name="Arakawa K."/>
        </authorList>
    </citation>
    <scope>NUCLEOTIDE SEQUENCE [LARGE SCALE GENOMIC DNA]</scope>
</reference>
<evidence type="ECO:0000313" key="1">
    <source>
        <dbReference type="EMBL" id="GIY50772.1"/>
    </source>
</evidence>
<gene>
    <name evidence="1" type="ORF">CEXT_608751</name>
</gene>
<sequence>MHLLGGHCYPGEKSMDMQRPLGPSLALHSSPYILCLGNITANRVVFLPEILKANQWMLMSPMHLLGEARCYPGEKSMDMQRHLGPSPALHSPPYTVSVVYNPGVYRKSKPAHYLINKQKLQLQCNEPCEAFSICLNPSPFMYITSFPFSFPALEWMLMSAMHLLGKAHCYPGEKSMDMHRHLGPSPALHSPPYTLCVWEMGTAGK</sequence>
<dbReference type="AlphaFoldDB" id="A0AAV4TZK9"/>
<protein>
    <submittedName>
        <fullName evidence="1">Uncharacterized protein</fullName>
    </submittedName>
</protein>
<comment type="caution">
    <text evidence="1">The sequence shown here is derived from an EMBL/GenBank/DDBJ whole genome shotgun (WGS) entry which is preliminary data.</text>
</comment>
<accession>A0AAV4TZK9</accession>
<dbReference type="EMBL" id="BPLR01012024">
    <property type="protein sequence ID" value="GIY50772.1"/>
    <property type="molecule type" value="Genomic_DNA"/>
</dbReference>
<dbReference type="Proteomes" id="UP001054945">
    <property type="component" value="Unassembled WGS sequence"/>
</dbReference>
<name>A0AAV4TZK9_CAEEX</name>
<evidence type="ECO:0000313" key="2">
    <source>
        <dbReference type="Proteomes" id="UP001054945"/>
    </source>
</evidence>